<dbReference type="EMBL" id="WKQP01000010">
    <property type="protein sequence ID" value="MSC60104.1"/>
    <property type="molecule type" value="Genomic_DNA"/>
</dbReference>
<dbReference type="Pfam" id="PF15644">
    <property type="entry name" value="Gln_amidase"/>
    <property type="match status" value="1"/>
</dbReference>
<protein>
    <recommendedName>
        <fullName evidence="1">Tox-PL domain-containing protein</fullName>
    </recommendedName>
</protein>
<gene>
    <name evidence="2" type="ORF">GKE07_07820</name>
</gene>
<dbReference type="RefSeq" id="WP_154266921.1">
    <property type="nucleotide sequence ID" value="NZ_WKQP01000010.1"/>
</dbReference>
<dbReference type="InterPro" id="IPR028908">
    <property type="entry name" value="Tox-PL_dom"/>
</dbReference>
<proteinExistence type="predicted"/>
<reference evidence="2 3" key="1">
    <citation type="journal article" date="2019" name="Nat. Med.">
        <title>A library of human gut bacterial isolates paired with longitudinal multiomics data enables mechanistic microbiome research.</title>
        <authorList>
            <person name="Poyet M."/>
            <person name="Groussin M."/>
            <person name="Gibbons S.M."/>
            <person name="Avila-Pacheco J."/>
            <person name="Jiang X."/>
            <person name="Kearney S.M."/>
            <person name="Perrotta A.R."/>
            <person name="Berdy B."/>
            <person name="Zhao S."/>
            <person name="Lieberman T.D."/>
            <person name="Swanson P.K."/>
            <person name="Smith M."/>
            <person name="Roesemann S."/>
            <person name="Alexander J.E."/>
            <person name="Rich S.A."/>
            <person name="Livny J."/>
            <person name="Vlamakis H."/>
            <person name="Clish C."/>
            <person name="Bullock K."/>
            <person name="Deik A."/>
            <person name="Scott J."/>
            <person name="Pierce K.A."/>
            <person name="Xavier R.J."/>
            <person name="Alm E.J."/>
        </authorList>
    </citation>
    <scope>NUCLEOTIDE SEQUENCE [LARGE SCALE GENOMIC DNA]</scope>
    <source>
        <strain evidence="2 3">BIOML-A11</strain>
    </source>
</reference>
<organism evidence="2 3">
    <name type="scientific">Agathobacter rectalis</name>
    <dbReference type="NCBI Taxonomy" id="39491"/>
    <lineage>
        <taxon>Bacteria</taxon>
        <taxon>Bacillati</taxon>
        <taxon>Bacillota</taxon>
        <taxon>Clostridia</taxon>
        <taxon>Lachnospirales</taxon>
        <taxon>Lachnospiraceae</taxon>
        <taxon>Agathobacter</taxon>
    </lineage>
</organism>
<evidence type="ECO:0000259" key="1">
    <source>
        <dbReference type="Pfam" id="PF15644"/>
    </source>
</evidence>
<accession>A0A6L5T9Q6</accession>
<comment type="caution">
    <text evidence="2">The sequence shown here is derived from an EMBL/GenBank/DDBJ whole genome shotgun (WGS) entry which is preliminary data.</text>
</comment>
<evidence type="ECO:0000313" key="3">
    <source>
        <dbReference type="Proteomes" id="UP000479563"/>
    </source>
</evidence>
<sequence length="227" mass="25305">MGGRGSESGLSFSIPSGGHNFTNYSLSEQLPKNSKEALGHKGKQHSIAAALKTVNPNRNPAYSEYSENCQRCVVAYELQRRGYNVEAQPTYDGDKWSASHKVGNMFMDRWRGAFRHAKSVAVGSPSGEKVLKNIAAEMKSYGPGARAVVSINYKGRGHGGHVFNVENVGGKVQYVDAQTGNRYNQASMRNLFKITNNKDTTLTRTDNLRISERSKEFVWQRDRNKRK</sequence>
<dbReference type="Proteomes" id="UP000479563">
    <property type="component" value="Unassembled WGS sequence"/>
</dbReference>
<evidence type="ECO:0000313" key="2">
    <source>
        <dbReference type="EMBL" id="MSC60104.1"/>
    </source>
</evidence>
<feature type="domain" description="Tox-PL" evidence="1">
    <location>
        <begin position="68"/>
        <end position="180"/>
    </location>
</feature>
<name>A0A6L5T9Q6_9FIRM</name>
<dbReference type="AlphaFoldDB" id="A0A6L5T9Q6"/>